<dbReference type="EMBL" id="JADNRY010000033">
    <property type="protein sequence ID" value="KAF9071308.1"/>
    <property type="molecule type" value="Genomic_DNA"/>
</dbReference>
<reference evidence="2" key="1">
    <citation type="submission" date="2020-11" db="EMBL/GenBank/DDBJ databases">
        <authorList>
            <consortium name="DOE Joint Genome Institute"/>
            <person name="Ahrendt S."/>
            <person name="Riley R."/>
            <person name="Andreopoulos W."/>
            <person name="Labutti K."/>
            <person name="Pangilinan J."/>
            <person name="Ruiz-Duenas F.J."/>
            <person name="Barrasa J.M."/>
            <person name="Sanchez-Garcia M."/>
            <person name="Camarero S."/>
            <person name="Miyauchi S."/>
            <person name="Serrano A."/>
            <person name="Linde D."/>
            <person name="Babiker R."/>
            <person name="Drula E."/>
            <person name="Ayuso-Fernandez I."/>
            <person name="Pacheco R."/>
            <person name="Padilla G."/>
            <person name="Ferreira P."/>
            <person name="Barriuso J."/>
            <person name="Kellner H."/>
            <person name="Castanera R."/>
            <person name="Alfaro M."/>
            <person name="Ramirez L."/>
            <person name="Pisabarro A.G."/>
            <person name="Kuo A."/>
            <person name="Tritt A."/>
            <person name="Lipzen A."/>
            <person name="He G."/>
            <person name="Yan M."/>
            <person name="Ng V."/>
            <person name="Cullen D."/>
            <person name="Martin F."/>
            <person name="Rosso M.-N."/>
            <person name="Henrissat B."/>
            <person name="Hibbett D."/>
            <person name="Martinez A.T."/>
            <person name="Grigoriev I.V."/>
        </authorList>
    </citation>
    <scope>NUCLEOTIDE SEQUENCE</scope>
    <source>
        <strain evidence="2">AH 40177</strain>
    </source>
</reference>
<sequence length="301" mass="33080">MTPAEQEQLFDAGFNSYVNVISVAVFAVAGGIATLGILIATWLLQAKTWGEPKAMQLLCCTAIWLCLIGQSFLIYIAVLDGIRFSFVEEISILPLSLVNMDKIEIILGAIMILGGDLVICWRAWVLFPHDKIWRFVLAIIMICNIGLNIADSTFDIKMLNESPPALDTVTLSISVATNMTATSLISWKAWAHYRTAREVSVWRKSHAQKVLFFLMESGAVFLVIQLFSLIGMSLSLSPPLAGKKLTTIFLFADAGQDVWEASAALYPIVIMILIHSDHLPIVETLHLTAQSSTLSVPLSVL</sequence>
<evidence type="ECO:0000256" key="1">
    <source>
        <dbReference type="SAM" id="Phobius"/>
    </source>
</evidence>
<protein>
    <submittedName>
        <fullName evidence="2">Uncharacterized protein</fullName>
    </submittedName>
</protein>
<keyword evidence="1" id="KW-0812">Transmembrane</keyword>
<keyword evidence="3" id="KW-1185">Reference proteome</keyword>
<feature type="transmembrane region" description="Helical" evidence="1">
    <location>
        <begin position="132"/>
        <end position="150"/>
    </location>
</feature>
<organism evidence="2 3">
    <name type="scientific">Rhodocollybia butyracea</name>
    <dbReference type="NCBI Taxonomy" id="206335"/>
    <lineage>
        <taxon>Eukaryota</taxon>
        <taxon>Fungi</taxon>
        <taxon>Dikarya</taxon>
        <taxon>Basidiomycota</taxon>
        <taxon>Agaricomycotina</taxon>
        <taxon>Agaricomycetes</taxon>
        <taxon>Agaricomycetidae</taxon>
        <taxon>Agaricales</taxon>
        <taxon>Marasmiineae</taxon>
        <taxon>Omphalotaceae</taxon>
        <taxon>Rhodocollybia</taxon>
    </lineage>
</organism>
<keyword evidence="1" id="KW-1133">Transmembrane helix</keyword>
<evidence type="ECO:0000313" key="3">
    <source>
        <dbReference type="Proteomes" id="UP000772434"/>
    </source>
</evidence>
<feature type="transmembrane region" description="Helical" evidence="1">
    <location>
        <begin position="20"/>
        <end position="44"/>
    </location>
</feature>
<gene>
    <name evidence="2" type="ORF">BDP27DRAFT_1322310</name>
</gene>
<dbReference type="OrthoDB" id="2744793at2759"/>
<accession>A0A9P5PY01</accession>
<dbReference type="Proteomes" id="UP000772434">
    <property type="component" value="Unassembled WGS sequence"/>
</dbReference>
<feature type="transmembrane region" description="Helical" evidence="1">
    <location>
        <begin position="210"/>
        <end position="230"/>
    </location>
</feature>
<feature type="transmembrane region" description="Helical" evidence="1">
    <location>
        <begin position="170"/>
        <end position="190"/>
    </location>
</feature>
<feature type="transmembrane region" description="Helical" evidence="1">
    <location>
        <begin position="56"/>
        <end position="78"/>
    </location>
</feature>
<proteinExistence type="predicted"/>
<keyword evidence="1" id="KW-0472">Membrane</keyword>
<feature type="transmembrane region" description="Helical" evidence="1">
    <location>
        <begin position="105"/>
        <end position="125"/>
    </location>
</feature>
<comment type="caution">
    <text evidence="2">The sequence shown here is derived from an EMBL/GenBank/DDBJ whole genome shotgun (WGS) entry which is preliminary data.</text>
</comment>
<evidence type="ECO:0000313" key="2">
    <source>
        <dbReference type="EMBL" id="KAF9071308.1"/>
    </source>
</evidence>
<name>A0A9P5PY01_9AGAR</name>
<dbReference type="AlphaFoldDB" id="A0A9P5PY01"/>